<protein>
    <submittedName>
        <fullName evidence="4">Discoidin domain-containing protein</fullName>
    </submittedName>
</protein>
<evidence type="ECO:0000313" key="5">
    <source>
        <dbReference type="Proteomes" id="UP000824111"/>
    </source>
</evidence>
<evidence type="ECO:0000259" key="3">
    <source>
        <dbReference type="PROSITE" id="PS50022"/>
    </source>
</evidence>
<dbReference type="PROSITE" id="PS50022">
    <property type="entry name" value="FA58C_3"/>
    <property type="match status" value="1"/>
</dbReference>
<dbReference type="Pfam" id="PF00754">
    <property type="entry name" value="F5_F8_type_C"/>
    <property type="match status" value="1"/>
</dbReference>
<proteinExistence type="predicted"/>
<evidence type="ECO:0000256" key="2">
    <source>
        <dbReference type="SAM" id="SignalP"/>
    </source>
</evidence>
<reference evidence="4" key="1">
    <citation type="submission" date="2020-10" db="EMBL/GenBank/DDBJ databases">
        <authorList>
            <person name="Gilroy R."/>
        </authorList>
    </citation>
    <scope>NUCLEOTIDE SEQUENCE</scope>
    <source>
        <strain evidence="4">ChiSjej4B22-9803</strain>
    </source>
</reference>
<comment type="caution">
    <text evidence="4">The sequence shown here is derived from an EMBL/GenBank/DDBJ whole genome shotgun (WGS) entry which is preliminary data.</text>
</comment>
<accession>A0A9D1LUM2</accession>
<keyword evidence="1" id="KW-0378">Hydrolase</keyword>
<dbReference type="SUPFAM" id="SSF49785">
    <property type="entry name" value="Galactose-binding domain-like"/>
    <property type="match status" value="1"/>
</dbReference>
<dbReference type="GO" id="GO:0016798">
    <property type="term" value="F:hydrolase activity, acting on glycosyl bonds"/>
    <property type="evidence" value="ECO:0007669"/>
    <property type="project" value="UniProtKB-KW"/>
</dbReference>
<dbReference type="EMBL" id="DVND01000075">
    <property type="protein sequence ID" value="HIU48296.1"/>
    <property type="molecule type" value="Genomic_DNA"/>
</dbReference>
<evidence type="ECO:0000313" key="4">
    <source>
        <dbReference type="EMBL" id="HIU48296.1"/>
    </source>
</evidence>
<feature type="signal peptide" evidence="2">
    <location>
        <begin position="1"/>
        <end position="23"/>
    </location>
</feature>
<keyword evidence="2" id="KW-0732">Signal</keyword>
<evidence type="ECO:0000256" key="1">
    <source>
        <dbReference type="ARBA" id="ARBA00023295"/>
    </source>
</evidence>
<organism evidence="4 5">
    <name type="scientific">Candidatus Avimonoglobus intestinipullorum</name>
    <dbReference type="NCBI Taxonomy" id="2840699"/>
    <lineage>
        <taxon>Bacteria</taxon>
        <taxon>Bacillati</taxon>
        <taxon>Bacillota</taxon>
        <taxon>Clostridia</taxon>
        <taxon>Eubacteriales</taxon>
        <taxon>Candidatus Avimonoglobus</taxon>
    </lineage>
</organism>
<dbReference type="InterPro" id="IPR008979">
    <property type="entry name" value="Galactose-bd-like_sf"/>
</dbReference>
<dbReference type="Proteomes" id="UP000824111">
    <property type="component" value="Unassembled WGS sequence"/>
</dbReference>
<feature type="chain" id="PRO_5038425663" evidence="2">
    <location>
        <begin position="24"/>
        <end position="618"/>
    </location>
</feature>
<dbReference type="InterPro" id="IPR000421">
    <property type="entry name" value="FA58C"/>
</dbReference>
<keyword evidence="1" id="KW-0326">Glycosidase</keyword>
<gene>
    <name evidence="4" type="ORF">IAB04_02945</name>
</gene>
<reference evidence="4" key="2">
    <citation type="journal article" date="2021" name="PeerJ">
        <title>Extensive microbial diversity within the chicken gut microbiome revealed by metagenomics and culture.</title>
        <authorList>
            <person name="Gilroy R."/>
            <person name="Ravi A."/>
            <person name="Getino M."/>
            <person name="Pursley I."/>
            <person name="Horton D.L."/>
            <person name="Alikhan N.F."/>
            <person name="Baker D."/>
            <person name="Gharbi K."/>
            <person name="Hall N."/>
            <person name="Watson M."/>
            <person name="Adriaenssens E.M."/>
            <person name="Foster-Nyarko E."/>
            <person name="Jarju S."/>
            <person name="Secka A."/>
            <person name="Antonio M."/>
            <person name="Oren A."/>
            <person name="Chaudhuri R.R."/>
            <person name="La Ragione R."/>
            <person name="Hildebrand F."/>
            <person name="Pallen M.J."/>
        </authorList>
    </citation>
    <scope>NUCLEOTIDE SEQUENCE</scope>
    <source>
        <strain evidence="4">ChiSjej4B22-9803</strain>
    </source>
</reference>
<dbReference type="Gene3D" id="2.60.120.260">
    <property type="entry name" value="Galactose-binding domain-like"/>
    <property type="match status" value="1"/>
</dbReference>
<feature type="domain" description="F5/8 type C" evidence="3">
    <location>
        <begin position="308"/>
        <end position="437"/>
    </location>
</feature>
<name>A0A9D1LUM2_9FIRM</name>
<sequence>MKKTWAAAVLAAVLTVLPVSSLAAVYQIEDDAEYSSGVLFNLFTENPLVENPKNNWDRAEINGSNDWAGSANYVGGHGGPVKFGENSLKIQMNKNQTANEGRVFTREQYDVSGLRREGTDCYKAALSFWLYAVDDAGKENDFYPVRIQIIDNTSYNIQTIDLPLDDGTGGLPCVMPNTWAHFVVPLESAHYASRRIGGLRVSVVAKDSAGTAVASEAVLYLDNVQIIGMEQPPAPAVSFLDEAGKPIADGAVTTARAIALDFGTNYINGAAFQPPEEPERQFLPAYSTAGWMASAWRTDGGNISDALNGDSGSYWWINGEPKQEEGQWFSFNMGVKQYVAKLELQTGRWGIYNYPHKFKILYSEDGNLWIPILDTAGGTIRAKEFDGDALTSLGTENAAPSVTTVEFERVLAKHFKIQLTDSAYYTWNISGIKAYDENTEITVPPQWMAVTDSSGARIPTDLQFDSAANRFVLQLQEPLQAGGQYMLTVNGVENICGVPMGYWEYPFETDAGTLLAVKNLTVTDESGTLDCLRASAEVENRTGTARRIVLVLAVYDGNTLVDTAAEAWTLPSQQEGSIVHVECSGLEWNPSYAARAFVLDGWDTLAPLCETVEFVPMQ</sequence>
<dbReference type="AlphaFoldDB" id="A0A9D1LUM2"/>